<keyword evidence="3" id="KW-1185">Reference proteome</keyword>
<name>A0AAF1A351_SOLVR</name>
<dbReference type="InterPro" id="IPR025836">
    <property type="entry name" value="Zn_knuckle_CX2CX4HX4C"/>
</dbReference>
<sequence>MASSSHSNNCSIPVEKMSDLNFDDSDVELDYHGDEDAFDPGEKIANPPWCVVGRVVTGKFVNRNSLSDAMGKAWRPREGLTNPVLLRPLNPDQNPQQVELTSFDIWVQIHDLVGGLRSKRVLGDIGNTIGSFKYNDTNNQDMLWKDYIRILVSINIQKSLNRSIKIRQPGGGCVQISFKYDRVGTFCFFCG</sequence>
<organism evidence="2 3">
    <name type="scientific">Solanum verrucosum</name>
    <dbReference type="NCBI Taxonomy" id="315347"/>
    <lineage>
        <taxon>Eukaryota</taxon>
        <taxon>Viridiplantae</taxon>
        <taxon>Streptophyta</taxon>
        <taxon>Embryophyta</taxon>
        <taxon>Tracheophyta</taxon>
        <taxon>Spermatophyta</taxon>
        <taxon>Magnoliopsida</taxon>
        <taxon>eudicotyledons</taxon>
        <taxon>Gunneridae</taxon>
        <taxon>Pentapetalae</taxon>
        <taxon>asterids</taxon>
        <taxon>lamiids</taxon>
        <taxon>Solanales</taxon>
        <taxon>Solanaceae</taxon>
        <taxon>Solanoideae</taxon>
        <taxon>Solaneae</taxon>
        <taxon>Solanum</taxon>
    </lineage>
</organism>
<proteinExistence type="predicted"/>
<accession>A0AAF1A351</accession>
<dbReference type="PANTHER" id="PTHR31286:SF153">
    <property type="entry name" value="DUF4283 DOMAIN PROTEIN"/>
    <property type="match status" value="1"/>
</dbReference>
<evidence type="ECO:0000313" key="3">
    <source>
        <dbReference type="Proteomes" id="UP001234989"/>
    </source>
</evidence>
<dbReference type="PANTHER" id="PTHR31286">
    <property type="entry name" value="GLYCINE-RICH CELL WALL STRUCTURAL PROTEIN 1.8-LIKE"/>
    <property type="match status" value="1"/>
</dbReference>
<feature type="domain" description="Zinc knuckle CX2CX4HX4C" evidence="1">
    <location>
        <begin position="156"/>
        <end position="191"/>
    </location>
</feature>
<evidence type="ECO:0000259" key="1">
    <source>
        <dbReference type="Pfam" id="PF14392"/>
    </source>
</evidence>
<protein>
    <recommendedName>
        <fullName evidence="1">Zinc knuckle CX2CX4HX4C domain-containing protein</fullName>
    </recommendedName>
</protein>
<gene>
    <name evidence="2" type="ORF">MTR67_051919</name>
</gene>
<dbReference type="InterPro" id="IPR040256">
    <property type="entry name" value="At4g02000-like"/>
</dbReference>
<reference evidence="2" key="1">
    <citation type="submission" date="2023-08" db="EMBL/GenBank/DDBJ databases">
        <title>A de novo genome assembly of Solanum verrucosum Schlechtendal, a Mexican diploid species geographically isolated from the other diploid A-genome species in potato relatives.</title>
        <authorList>
            <person name="Hosaka K."/>
        </authorList>
    </citation>
    <scope>NUCLEOTIDE SEQUENCE</scope>
    <source>
        <tissue evidence="2">Young leaves</tissue>
    </source>
</reference>
<dbReference type="Proteomes" id="UP001234989">
    <property type="component" value="Chromosome 12"/>
</dbReference>
<dbReference type="AlphaFoldDB" id="A0AAF1A351"/>
<dbReference type="EMBL" id="CP133623">
    <property type="protein sequence ID" value="WMV58534.1"/>
    <property type="molecule type" value="Genomic_DNA"/>
</dbReference>
<evidence type="ECO:0000313" key="2">
    <source>
        <dbReference type="EMBL" id="WMV58534.1"/>
    </source>
</evidence>
<dbReference type="Pfam" id="PF14392">
    <property type="entry name" value="zf-CCHC_4"/>
    <property type="match status" value="1"/>
</dbReference>